<evidence type="ECO:0000256" key="2">
    <source>
        <dbReference type="ARBA" id="ARBA00011971"/>
    </source>
</evidence>
<feature type="binding site" description="in other chain" evidence="6">
    <location>
        <begin position="123"/>
        <end position="131"/>
    </location>
    <ligand>
        <name>5-phospho-alpha-D-ribose 1-diphosphate</name>
        <dbReference type="ChEBI" id="CHEBI:58017"/>
        <note>ligand shared between dimeric partners</note>
    </ligand>
</feature>
<gene>
    <name evidence="6 8" type="primary">pyrE</name>
    <name evidence="8" type="ORF">NSIN_20325</name>
</gene>
<feature type="binding site" evidence="6">
    <location>
        <position position="97"/>
    </location>
    <ligand>
        <name>5-phospho-alpha-D-ribose 1-diphosphate</name>
        <dbReference type="ChEBI" id="CHEBI:58017"/>
        <note>ligand shared between dimeric partners</note>
    </ligand>
</feature>
<keyword evidence="3 6" id="KW-0328">Glycosyltransferase</keyword>
<organism evidence="8 9">
    <name type="scientific">Nitrosotalea sinensis</name>
    <dbReference type="NCBI Taxonomy" id="1499975"/>
    <lineage>
        <taxon>Archaea</taxon>
        <taxon>Nitrososphaerota</taxon>
        <taxon>Nitrososphaeria</taxon>
        <taxon>Nitrosotaleales</taxon>
        <taxon>Nitrosotaleaceae</taxon>
        <taxon>Nitrosotalea</taxon>
    </lineage>
</organism>
<evidence type="ECO:0000313" key="8">
    <source>
        <dbReference type="EMBL" id="SHO44354.1"/>
    </source>
</evidence>
<comment type="cofactor">
    <cofactor evidence="6">
        <name>Mg(2+)</name>
        <dbReference type="ChEBI" id="CHEBI:18420"/>
    </cofactor>
</comment>
<dbReference type="RefSeq" id="WP_245871889.1">
    <property type="nucleotide sequence ID" value="NZ_FRFC01000003.1"/>
</dbReference>
<keyword evidence="4 6" id="KW-0808">Transferase</keyword>
<dbReference type="InterPro" id="IPR000836">
    <property type="entry name" value="PRTase_dom"/>
</dbReference>
<dbReference type="GO" id="GO:0000287">
    <property type="term" value="F:magnesium ion binding"/>
    <property type="evidence" value="ECO:0007669"/>
    <property type="project" value="UniProtKB-UniRule"/>
</dbReference>
<feature type="domain" description="Phosphoribosyltransferase" evidence="7">
    <location>
        <begin position="68"/>
        <end position="150"/>
    </location>
</feature>
<keyword evidence="5 6" id="KW-0665">Pyrimidine biosynthesis</keyword>
<comment type="catalytic activity">
    <reaction evidence="6">
        <text>orotidine 5'-phosphate + diphosphate = orotate + 5-phospho-alpha-D-ribose 1-diphosphate</text>
        <dbReference type="Rhea" id="RHEA:10380"/>
        <dbReference type="ChEBI" id="CHEBI:30839"/>
        <dbReference type="ChEBI" id="CHEBI:33019"/>
        <dbReference type="ChEBI" id="CHEBI:57538"/>
        <dbReference type="ChEBI" id="CHEBI:58017"/>
        <dbReference type="EC" id="2.4.2.10"/>
    </reaction>
</comment>
<evidence type="ECO:0000256" key="4">
    <source>
        <dbReference type="ARBA" id="ARBA00022679"/>
    </source>
</evidence>
<dbReference type="HAMAP" id="MF_01208">
    <property type="entry name" value="PyrE"/>
    <property type="match status" value="1"/>
</dbReference>
<dbReference type="CDD" id="cd06223">
    <property type="entry name" value="PRTases_typeI"/>
    <property type="match status" value="1"/>
</dbReference>
<dbReference type="GO" id="GO:0019856">
    <property type="term" value="P:pyrimidine nucleobase biosynthetic process"/>
    <property type="evidence" value="ECO:0007669"/>
    <property type="project" value="TreeGrafter"/>
</dbReference>
<dbReference type="AlphaFoldDB" id="A0A2H1EFK0"/>
<dbReference type="NCBIfam" id="TIGR00336">
    <property type="entry name" value="pyrE"/>
    <property type="match status" value="1"/>
</dbReference>
<sequence>MIKTSKRIAEMLLDIKAVTFSFTKPYLYTFVSGIKGPMYCDNRRLISYPNKRRVVVSSVVKIAKKLDFDIVGGVSTAGIPWAALIAERLNKPMIYIRPEAKSYGKKRQIEGDMKKGDRILVIEDLVSTGNSAISAIKAVRRNGGKVSDCIFIFTYDLDAAKKNFQRIRCKMHPLLIFPDLIEVAVTRNYISKKEKEELLKWHKDPKKYWTSI</sequence>
<dbReference type="InterPro" id="IPR023031">
    <property type="entry name" value="OPRT"/>
</dbReference>
<dbReference type="EC" id="2.4.2.10" evidence="2 6"/>
<dbReference type="PANTHER" id="PTHR19278">
    <property type="entry name" value="OROTATE PHOSPHORIBOSYLTRANSFERASE"/>
    <property type="match status" value="1"/>
</dbReference>
<accession>A0A2H1EFK0</accession>
<keyword evidence="9" id="KW-1185">Reference proteome</keyword>
<dbReference type="Proteomes" id="UP000232412">
    <property type="component" value="Unassembled WGS sequence"/>
</dbReference>
<reference evidence="9" key="1">
    <citation type="submission" date="2016-12" db="EMBL/GenBank/DDBJ databases">
        <authorList>
            <person name="Herbold C."/>
        </authorList>
    </citation>
    <scope>NUCLEOTIDE SEQUENCE [LARGE SCALE GENOMIC DNA]</scope>
</reference>
<dbReference type="EMBL" id="FRFC01000003">
    <property type="protein sequence ID" value="SHO44354.1"/>
    <property type="molecule type" value="Genomic_DNA"/>
</dbReference>
<evidence type="ECO:0000256" key="6">
    <source>
        <dbReference type="HAMAP-Rule" id="MF_01208"/>
    </source>
</evidence>
<name>A0A2H1EFK0_9ARCH</name>
<protein>
    <recommendedName>
        <fullName evidence="2 6">Orotate phosphoribosyltransferase</fullName>
        <shortName evidence="6">OPRT</shortName>
        <shortName evidence="6">OPRTase</shortName>
        <ecNumber evidence="2 6">2.4.2.10</ecNumber>
    </recommendedName>
</protein>
<proteinExistence type="inferred from homology"/>
<evidence type="ECO:0000256" key="1">
    <source>
        <dbReference type="ARBA" id="ARBA00004889"/>
    </source>
</evidence>
<dbReference type="GO" id="GO:0004588">
    <property type="term" value="F:orotate phosphoribosyltransferase activity"/>
    <property type="evidence" value="ECO:0007669"/>
    <property type="project" value="UniProtKB-UniRule"/>
</dbReference>
<comment type="similarity">
    <text evidence="6">Belongs to the purine/pyrimidine phosphoribosyltransferase family. PyrE subfamily.</text>
</comment>
<evidence type="ECO:0000313" key="9">
    <source>
        <dbReference type="Proteomes" id="UP000232412"/>
    </source>
</evidence>
<evidence type="ECO:0000256" key="5">
    <source>
        <dbReference type="ARBA" id="ARBA00022975"/>
    </source>
</evidence>
<dbReference type="PANTHER" id="PTHR19278:SF9">
    <property type="entry name" value="URIDINE 5'-MONOPHOSPHATE SYNTHASE"/>
    <property type="match status" value="1"/>
</dbReference>
<feature type="binding site" evidence="6">
    <location>
        <position position="101"/>
    </location>
    <ligand>
        <name>5-phospho-alpha-D-ribose 1-diphosphate</name>
        <dbReference type="ChEBI" id="CHEBI:58017"/>
        <note>ligand shared between dimeric partners</note>
    </ligand>
</feature>
<dbReference type="Pfam" id="PF00156">
    <property type="entry name" value="Pribosyltran"/>
    <property type="match status" value="1"/>
</dbReference>
<comment type="subunit">
    <text evidence="6">Homodimer.</text>
</comment>
<dbReference type="InterPro" id="IPR004467">
    <property type="entry name" value="Or_phspho_trans_dom"/>
</dbReference>
<dbReference type="GO" id="GO:0044205">
    <property type="term" value="P:'de novo' UMP biosynthetic process"/>
    <property type="evidence" value="ECO:0007669"/>
    <property type="project" value="UniProtKB-UniRule"/>
</dbReference>
<comment type="caution">
    <text evidence="6">Lacks conserved residue(s) required for the propagation of feature annotation.</text>
</comment>
<comment type="pathway">
    <text evidence="1 6">Pyrimidine metabolism; UMP biosynthesis via de novo pathway; UMP from orotate: step 1/2.</text>
</comment>
<dbReference type="Gene3D" id="3.40.50.2020">
    <property type="match status" value="1"/>
</dbReference>
<keyword evidence="6" id="KW-0460">Magnesium</keyword>
<evidence type="ECO:0000256" key="3">
    <source>
        <dbReference type="ARBA" id="ARBA00022676"/>
    </source>
</evidence>
<evidence type="ECO:0000259" key="7">
    <source>
        <dbReference type="Pfam" id="PF00156"/>
    </source>
</evidence>
<comment type="function">
    <text evidence="6">Catalyzes the transfer of a ribosyl phosphate group from 5-phosphoribose 1-diphosphate to orotate, leading to the formation of orotidine monophosphate (OMP).</text>
</comment>
<dbReference type="UniPathway" id="UPA00070">
    <property type="reaction ID" value="UER00119"/>
</dbReference>
<dbReference type="SUPFAM" id="SSF53271">
    <property type="entry name" value="PRTase-like"/>
    <property type="match status" value="1"/>
</dbReference>
<dbReference type="InterPro" id="IPR029057">
    <property type="entry name" value="PRTase-like"/>
</dbReference>